<organism evidence="1 2">
    <name type="scientific">Pleurodeles waltl</name>
    <name type="common">Iberian ribbed newt</name>
    <dbReference type="NCBI Taxonomy" id="8319"/>
    <lineage>
        <taxon>Eukaryota</taxon>
        <taxon>Metazoa</taxon>
        <taxon>Chordata</taxon>
        <taxon>Craniata</taxon>
        <taxon>Vertebrata</taxon>
        <taxon>Euteleostomi</taxon>
        <taxon>Amphibia</taxon>
        <taxon>Batrachia</taxon>
        <taxon>Caudata</taxon>
        <taxon>Salamandroidea</taxon>
        <taxon>Salamandridae</taxon>
        <taxon>Pleurodelinae</taxon>
        <taxon>Pleurodeles</taxon>
    </lineage>
</organism>
<evidence type="ECO:0000313" key="2">
    <source>
        <dbReference type="Proteomes" id="UP001066276"/>
    </source>
</evidence>
<sequence length="127" mass="14257">MTASLTCLGTTWTKCLLRSYPARSLRLSHQTPKLPGSQIDLSRGGLGMVLYCEVCVYRVKPHALVQTHVCEKNYMRSCRCTSDSSRMKPLVQREAGSARAIARANMLVSFPNQQRFLAAIKLMSLRH</sequence>
<gene>
    <name evidence="1" type="ORF">NDU88_001952</name>
</gene>
<proteinExistence type="predicted"/>
<reference evidence="1" key="1">
    <citation type="journal article" date="2022" name="bioRxiv">
        <title>Sequencing and chromosome-scale assembly of the giantPleurodeles waltlgenome.</title>
        <authorList>
            <person name="Brown T."/>
            <person name="Elewa A."/>
            <person name="Iarovenko S."/>
            <person name="Subramanian E."/>
            <person name="Araus A.J."/>
            <person name="Petzold A."/>
            <person name="Susuki M."/>
            <person name="Suzuki K.-i.T."/>
            <person name="Hayashi T."/>
            <person name="Toyoda A."/>
            <person name="Oliveira C."/>
            <person name="Osipova E."/>
            <person name="Leigh N.D."/>
            <person name="Simon A."/>
            <person name="Yun M.H."/>
        </authorList>
    </citation>
    <scope>NUCLEOTIDE SEQUENCE</scope>
    <source>
        <strain evidence="1">20211129_DDA</strain>
        <tissue evidence="1">Liver</tissue>
    </source>
</reference>
<dbReference type="AlphaFoldDB" id="A0AAV7UVJ2"/>
<accession>A0AAV7UVJ2</accession>
<dbReference type="Proteomes" id="UP001066276">
    <property type="component" value="Chromosome 2_2"/>
</dbReference>
<comment type="caution">
    <text evidence="1">The sequence shown here is derived from an EMBL/GenBank/DDBJ whole genome shotgun (WGS) entry which is preliminary data.</text>
</comment>
<dbReference type="EMBL" id="JANPWB010000004">
    <property type="protein sequence ID" value="KAJ1192646.1"/>
    <property type="molecule type" value="Genomic_DNA"/>
</dbReference>
<evidence type="ECO:0000313" key="1">
    <source>
        <dbReference type="EMBL" id="KAJ1192646.1"/>
    </source>
</evidence>
<keyword evidence="2" id="KW-1185">Reference proteome</keyword>
<name>A0AAV7UVJ2_PLEWA</name>
<protein>
    <submittedName>
        <fullName evidence="1">Uncharacterized protein</fullName>
    </submittedName>
</protein>